<sequence length="244" mass="27134">MCGAMGQIYIPPGYVWIIDAVLLIVQYRYPSRWTPEKMLPGEGEVWDKIATNQLSPEFIEDHILYYVDEKARASDPSTRVRLNDYGEAILLFRGLIAEGAMKAHFINERGQIEHINGEGLRAPGGEIILSQGYVFLEDSPKTRRYLFVEEAAIIALFNSDHSSVVEHQTVPSNPKAKRKRGAVSLGSDDQPLVAEMHRLIETGAARSISAAAGMVVSNAPGLGSEESKLTRLRKRYADTYTKLD</sequence>
<evidence type="ECO:0000313" key="2">
    <source>
        <dbReference type="Proteomes" id="UP000321085"/>
    </source>
</evidence>
<reference evidence="1 2" key="1">
    <citation type="submission" date="2019-07" db="EMBL/GenBank/DDBJ databases">
        <title>Whole genome shotgun sequence of Microvirga aerophila NBRC 106136.</title>
        <authorList>
            <person name="Hosoyama A."/>
            <person name="Uohara A."/>
            <person name="Ohji S."/>
            <person name="Ichikawa N."/>
        </authorList>
    </citation>
    <scope>NUCLEOTIDE SEQUENCE [LARGE SCALE GENOMIC DNA]</scope>
    <source>
        <strain evidence="1 2">NBRC 106136</strain>
    </source>
</reference>
<name>A0A512BWU7_9HYPH</name>
<evidence type="ECO:0000313" key="1">
    <source>
        <dbReference type="EMBL" id="GEO16429.1"/>
    </source>
</evidence>
<comment type="caution">
    <text evidence="1">The sequence shown here is derived from an EMBL/GenBank/DDBJ whole genome shotgun (WGS) entry which is preliminary data.</text>
</comment>
<accession>A0A512BWU7</accession>
<proteinExistence type="predicted"/>
<dbReference type="EMBL" id="BJYU01000064">
    <property type="protein sequence ID" value="GEO16429.1"/>
    <property type="molecule type" value="Genomic_DNA"/>
</dbReference>
<dbReference type="AlphaFoldDB" id="A0A512BWU7"/>
<protein>
    <submittedName>
        <fullName evidence="1">Uncharacterized protein</fullName>
    </submittedName>
</protein>
<organism evidence="1 2">
    <name type="scientific">Microvirga aerophila</name>
    <dbReference type="NCBI Taxonomy" id="670291"/>
    <lineage>
        <taxon>Bacteria</taxon>
        <taxon>Pseudomonadati</taxon>
        <taxon>Pseudomonadota</taxon>
        <taxon>Alphaproteobacteria</taxon>
        <taxon>Hyphomicrobiales</taxon>
        <taxon>Methylobacteriaceae</taxon>
        <taxon>Microvirga</taxon>
    </lineage>
</organism>
<gene>
    <name evidence="1" type="ORF">MAE02_41250</name>
</gene>
<dbReference type="RefSeq" id="WP_114188320.1">
    <property type="nucleotide sequence ID" value="NZ_QOIO01000052.1"/>
</dbReference>
<keyword evidence="2" id="KW-1185">Reference proteome</keyword>
<dbReference type="Proteomes" id="UP000321085">
    <property type="component" value="Unassembled WGS sequence"/>
</dbReference>
<dbReference type="OrthoDB" id="10018237at2"/>